<dbReference type="RefSeq" id="WP_275845717.1">
    <property type="nucleotide sequence ID" value="NZ_CP135996.1"/>
</dbReference>
<feature type="transmembrane region" description="Helical" evidence="7">
    <location>
        <begin position="126"/>
        <end position="145"/>
    </location>
</feature>
<keyword evidence="4 7" id="KW-0812">Transmembrane</keyword>
<dbReference type="KEGG" id="carl:PXC00_02525"/>
<dbReference type="Pfam" id="PF00528">
    <property type="entry name" value="BPD_transp_1"/>
    <property type="match status" value="1"/>
</dbReference>
<dbReference type="AlphaFoldDB" id="A0AA97DBW7"/>
<feature type="transmembrane region" description="Helical" evidence="7">
    <location>
        <begin position="12"/>
        <end position="34"/>
    </location>
</feature>
<dbReference type="EMBL" id="CP135996">
    <property type="protein sequence ID" value="WOC32768.1"/>
    <property type="molecule type" value="Genomic_DNA"/>
</dbReference>
<comment type="similarity">
    <text evidence="7">Belongs to the binding-protein-dependent transport system permease family.</text>
</comment>
<evidence type="ECO:0000256" key="3">
    <source>
        <dbReference type="ARBA" id="ARBA00022475"/>
    </source>
</evidence>
<evidence type="ECO:0000256" key="7">
    <source>
        <dbReference type="RuleBase" id="RU363032"/>
    </source>
</evidence>
<dbReference type="GO" id="GO:0005886">
    <property type="term" value="C:plasma membrane"/>
    <property type="evidence" value="ECO:0007669"/>
    <property type="project" value="UniProtKB-SubCell"/>
</dbReference>
<evidence type="ECO:0000313" key="10">
    <source>
        <dbReference type="Proteomes" id="UP001300604"/>
    </source>
</evidence>
<feature type="transmembrane region" description="Helical" evidence="7">
    <location>
        <begin position="191"/>
        <end position="210"/>
    </location>
</feature>
<evidence type="ECO:0000256" key="4">
    <source>
        <dbReference type="ARBA" id="ARBA00022692"/>
    </source>
</evidence>
<dbReference type="SUPFAM" id="SSF161098">
    <property type="entry name" value="MetI-like"/>
    <property type="match status" value="1"/>
</dbReference>
<feature type="transmembrane region" description="Helical" evidence="7">
    <location>
        <begin position="222"/>
        <end position="240"/>
    </location>
</feature>
<reference evidence="9" key="2">
    <citation type="submission" date="2024-06" db="EMBL/GenBank/DDBJ databases">
        <title>Caproicibacterium argilliputei sp. nov, a novel caproic acid producing anaerobic bacterium isolated from pit mud.</title>
        <authorList>
            <person name="Xia S."/>
        </authorList>
    </citation>
    <scope>NUCLEOTIDE SEQUENCE</scope>
    <source>
        <strain evidence="9">ZCY20-5</strain>
    </source>
</reference>
<proteinExistence type="inferred from homology"/>
<reference evidence="9" key="1">
    <citation type="submission" date="2023-09" db="EMBL/GenBank/DDBJ databases">
        <authorList>
            <person name="Zeng C."/>
        </authorList>
    </citation>
    <scope>NUCLEOTIDE SEQUENCE</scope>
    <source>
        <strain evidence="9">ZCY20-5</strain>
    </source>
</reference>
<dbReference type="Proteomes" id="UP001300604">
    <property type="component" value="Chromosome"/>
</dbReference>
<organism evidence="9 10">
    <name type="scientific">Caproicibacterium argilliputei</name>
    <dbReference type="NCBI Taxonomy" id="3030016"/>
    <lineage>
        <taxon>Bacteria</taxon>
        <taxon>Bacillati</taxon>
        <taxon>Bacillota</taxon>
        <taxon>Clostridia</taxon>
        <taxon>Eubacteriales</taxon>
        <taxon>Oscillospiraceae</taxon>
        <taxon>Caproicibacterium</taxon>
    </lineage>
</organism>
<dbReference type="GO" id="GO:0055085">
    <property type="term" value="P:transmembrane transport"/>
    <property type="evidence" value="ECO:0007669"/>
    <property type="project" value="InterPro"/>
</dbReference>
<protein>
    <submittedName>
        <fullName evidence="9">ABC transporter permease</fullName>
    </submittedName>
</protein>
<dbReference type="Gene3D" id="1.10.3720.10">
    <property type="entry name" value="MetI-like"/>
    <property type="match status" value="1"/>
</dbReference>
<accession>A0AA97DBW7</accession>
<evidence type="ECO:0000256" key="2">
    <source>
        <dbReference type="ARBA" id="ARBA00022448"/>
    </source>
</evidence>
<comment type="subcellular location">
    <subcellularLocation>
        <location evidence="1 7">Cell membrane</location>
        <topology evidence="1 7">Multi-pass membrane protein</topology>
    </subcellularLocation>
</comment>
<gene>
    <name evidence="9" type="ORF">PXC00_02525</name>
</gene>
<evidence type="ECO:0000313" key="9">
    <source>
        <dbReference type="EMBL" id="WOC32768.1"/>
    </source>
</evidence>
<dbReference type="PANTHER" id="PTHR30151">
    <property type="entry name" value="ALKANE SULFONATE ABC TRANSPORTER-RELATED, MEMBRANE SUBUNIT"/>
    <property type="match status" value="1"/>
</dbReference>
<keyword evidence="6 7" id="KW-0472">Membrane</keyword>
<name>A0AA97DBW7_9FIRM</name>
<dbReference type="InterPro" id="IPR035906">
    <property type="entry name" value="MetI-like_sf"/>
</dbReference>
<evidence type="ECO:0000259" key="8">
    <source>
        <dbReference type="PROSITE" id="PS50928"/>
    </source>
</evidence>
<evidence type="ECO:0000256" key="1">
    <source>
        <dbReference type="ARBA" id="ARBA00004651"/>
    </source>
</evidence>
<feature type="domain" description="ABC transmembrane type-1" evidence="8">
    <location>
        <begin position="60"/>
        <end position="244"/>
    </location>
</feature>
<dbReference type="CDD" id="cd06261">
    <property type="entry name" value="TM_PBP2"/>
    <property type="match status" value="1"/>
</dbReference>
<keyword evidence="2 7" id="KW-0813">Transport</keyword>
<feature type="transmembrane region" description="Helical" evidence="7">
    <location>
        <begin position="96"/>
        <end position="120"/>
    </location>
</feature>
<evidence type="ECO:0000256" key="5">
    <source>
        <dbReference type="ARBA" id="ARBA00022989"/>
    </source>
</evidence>
<evidence type="ECO:0000256" key="6">
    <source>
        <dbReference type="ARBA" id="ARBA00023136"/>
    </source>
</evidence>
<dbReference type="PROSITE" id="PS50928">
    <property type="entry name" value="ABC_TM1"/>
    <property type="match status" value="1"/>
</dbReference>
<feature type="transmembrane region" description="Helical" evidence="7">
    <location>
        <begin position="67"/>
        <end position="84"/>
    </location>
</feature>
<keyword evidence="10" id="KW-1185">Reference proteome</keyword>
<keyword evidence="3" id="KW-1003">Cell membrane</keyword>
<keyword evidence="5 7" id="KW-1133">Transmembrane helix</keyword>
<sequence>MHRKLQSITDKLSPLFLLAAVLIVWQAVVSFGVVPNFMLPSPVQVVQAFVDDFPALMLNASTSLQETFWGMLIAVAMAFGSAFLMDRFQLVKKSLYPILILTQTIPSVAIAPLLVLWLGYDMTPKIVLVIVSCYFPIAVGLLNGFSSADPDVINLMRTMGSSRWQIFCHVKIPSALNNFFSGLRISVSYSVIGAVVAEWLGGNSGLGVYMTHMRKSYAYDRMFAVIFLVSIISLLLMKLVDVLQRVCMPWEAAVQSAPDAAKV</sequence>
<dbReference type="PANTHER" id="PTHR30151:SF20">
    <property type="entry name" value="ABC TRANSPORTER PERMEASE PROTEIN HI_0355-RELATED"/>
    <property type="match status" value="1"/>
</dbReference>
<dbReference type="InterPro" id="IPR000515">
    <property type="entry name" value="MetI-like"/>
</dbReference>